<name>A0A098E667_9ZZZZ</name>
<dbReference type="EMBL" id="CCXY01000048">
    <property type="protein sequence ID" value="CEG11378.1"/>
    <property type="molecule type" value="Genomic_DNA"/>
</dbReference>
<accession>A0A098E667</accession>
<dbReference type="AlphaFoldDB" id="A0A098E667"/>
<gene>
    <name evidence="1" type="ORF">MSIBF_A1410014</name>
</gene>
<evidence type="ECO:0000313" key="1">
    <source>
        <dbReference type="EMBL" id="CEG11378.1"/>
    </source>
</evidence>
<proteinExistence type="predicted"/>
<organism evidence="1">
    <name type="scientific">groundwater metagenome</name>
    <dbReference type="NCBI Taxonomy" id="717931"/>
    <lineage>
        <taxon>unclassified sequences</taxon>
        <taxon>metagenomes</taxon>
        <taxon>ecological metagenomes</taxon>
    </lineage>
</organism>
<protein>
    <submittedName>
        <fullName evidence="1">Uncharacterized protein</fullName>
    </submittedName>
</protein>
<sequence length="65" mass="7413">MSENQKDTLSSLRSHIFKSSADLKITVEMPEYLNGQKELSNEIGYYDLYGNDNKVNLPDVFALID</sequence>
<reference evidence="1" key="1">
    <citation type="submission" date="2014-09" db="EMBL/GenBank/DDBJ databases">
        <authorList>
            <person name="Probst J Alexander"/>
        </authorList>
    </citation>
    <scope>NUCLEOTIDE SEQUENCE</scope>
</reference>